<gene>
    <name evidence="2" type="ORF">METZ01_LOCUS375029</name>
</gene>
<dbReference type="Pfam" id="PF00561">
    <property type="entry name" value="Abhydrolase_1"/>
    <property type="match status" value="1"/>
</dbReference>
<protein>
    <recommendedName>
        <fullName evidence="1">AB hydrolase-1 domain-containing protein</fullName>
    </recommendedName>
</protein>
<accession>A0A382TK74</accession>
<feature type="domain" description="AB hydrolase-1" evidence="1">
    <location>
        <begin position="21"/>
        <end position="133"/>
    </location>
</feature>
<name>A0A382TK74_9ZZZZ</name>
<dbReference type="InterPro" id="IPR050471">
    <property type="entry name" value="AB_hydrolase"/>
</dbReference>
<dbReference type="InterPro" id="IPR000073">
    <property type="entry name" value="AB_hydrolase_1"/>
</dbReference>
<dbReference type="EMBL" id="UINC01137063">
    <property type="protein sequence ID" value="SVD22175.1"/>
    <property type="molecule type" value="Genomic_DNA"/>
</dbReference>
<dbReference type="AlphaFoldDB" id="A0A382TK74"/>
<reference evidence="2" key="1">
    <citation type="submission" date="2018-05" db="EMBL/GenBank/DDBJ databases">
        <authorList>
            <person name="Lanie J.A."/>
            <person name="Ng W.-L."/>
            <person name="Kazmierczak K.M."/>
            <person name="Andrzejewski T.M."/>
            <person name="Davidsen T.M."/>
            <person name="Wayne K.J."/>
            <person name="Tettelin H."/>
            <person name="Glass J.I."/>
            <person name="Rusch D."/>
            <person name="Podicherti R."/>
            <person name="Tsui H.-C.T."/>
            <person name="Winkler M.E."/>
        </authorList>
    </citation>
    <scope>NUCLEOTIDE SEQUENCE</scope>
</reference>
<sequence>MPLYTKNDVHIHYEEEGSGFPLLVIPGGGLNSRASIWPNQVFNAMEEFKNDFRCITMDQRNANGGESHGPIPVDDPWGGFADDQLGLMDHLGIGEFSFMGYCIGGPFALKLIERAPERVVAAVLCQPVGHNRKTPDSMYNSGRDVWAKELCSLRTDVTMETCEAFLHNLFRVQPDFAYSVSREFAGSCHTPMLVMPDDTPSHSYEVAMDLVALAPNAEVTIYPWKEKRDVLTQTISQVRNFLLVHQPASTA</sequence>
<evidence type="ECO:0000313" key="2">
    <source>
        <dbReference type="EMBL" id="SVD22175.1"/>
    </source>
</evidence>
<dbReference type="PANTHER" id="PTHR43433:SF5">
    <property type="entry name" value="AB HYDROLASE-1 DOMAIN-CONTAINING PROTEIN"/>
    <property type="match status" value="1"/>
</dbReference>
<dbReference type="InterPro" id="IPR029058">
    <property type="entry name" value="AB_hydrolase_fold"/>
</dbReference>
<proteinExistence type="predicted"/>
<dbReference type="SUPFAM" id="SSF53474">
    <property type="entry name" value="alpha/beta-Hydrolases"/>
    <property type="match status" value="1"/>
</dbReference>
<evidence type="ECO:0000259" key="1">
    <source>
        <dbReference type="Pfam" id="PF00561"/>
    </source>
</evidence>
<dbReference type="Gene3D" id="3.40.50.1820">
    <property type="entry name" value="alpha/beta hydrolase"/>
    <property type="match status" value="1"/>
</dbReference>
<organism evidence="2">
    <name type="scientific">marine metagenome</name>
    <dbReference type="NCBI Taxonomy" id="408172"/>
    <lineage>
        <taxon>unclassified sequences</taxon>
        <taxon>metagenomes</taxon>
        <taxon>ecological metagenomes</taxon>
    </lineage>
</organism>
<dbReference type="PANTHER" id="PTHR43433">
    <property type="entry name" value="HYDROLASE, ALPHA/BETA FOLD FAMILY PROTEIN"/>
    <property type="match status" value="1"/>
</dbReference>